<sequence>MRHMRPRIGFIAVWIAATTAGTAISWAGVGDALRGTVLAAPDPAVDVPVRQERPPAPAPSPEPLPSTGRPSAPATPSGGPTARRMPPRRTAPSAPDGRIRTYVVKSGRVTLSLSATSARVVSATPGSGFQVRSWRKEKDGWLRVDLTDGTHGSAVFATWNGHPPLVETYEY</sequence>
<dbReference type="AlphaFoldDB" id="A0A7K0C8A3"/>
<name>A0A7K0C8A3_9ACTN</name>
<comment type="caution">
    <text evidence="2">The sequence shown here is derived from an EMBL/GenBank/DDBJ whole genome shotgun (WGS) entry which is preliminary data.</text>
</comment>
<dbReference type="EMBL" id="WEGH01000007">
    <property type="protein sequence ID" value="MQY09658.1"/>
    <property type="molecule type" value="Genomic_DNA"/>
</dbReference>
<feature type="region of interest" description="Disordered" evidence="1">
    <location>
        <begin position="46"/>
        <end position="98"/>
    </location>
</feature>
<feature type="compositionally biased region" description="Low complexity" evidence="1">
    <location>
        <begin position="80"/>
        <end position="95"/>
    </location>
</feature>
<accession>A0A7K0C8A3</accession>
<evidence type="ECO:0000313" key="2">
    <source>
        <dbReference type="EMBL" id="MQY09658.1"/>
    </source>
</evidence>
<gene>
    <name evidence="2" type="ORF">ACRB68_77870</name>
</gene>
<organism evidence="2 3">
    <name type="scientific">Actinomadura macrotermitis</name>
    <dbReference type="NCBI Taxonomy" id="2585200"/>
    <lineage>
        <taxon>Bacteria</taxon>
        <taxon>Bacillati</taxon>
        <taxon>Actinomycetota</taxon>
        <taxon>Actinomycetes</taxon>
        <taxon>Streptosporangiales</taxon>
        <taxon>Thermomonosporaceae</taxon>
        <taxon>Actinomadura</taxon>
    </lineage>
</organism>
<evidence type="ECO:0000256" key="1">
    <source>
        <dbReference type="SAM" id="MobiDB-lite"/>
    </source>
</evidence>
<evidence type="ECO:0000313" key="3">
    <source>
        <dbReference type="Proteomes" id="UP000487268"/>
    </source>
</evidence>
<protein>
    <submittedName>
        <fullName evidence="2">Uncharacterized protein</fullName>
    </submittedName>
</protein>
<keyword evidence="3" id="KW-1185">Reference proteome</keyword>
<reference evidence="2 3" key="1">
    <citation type="submission" date="2019-10" db="EMBL/GenBank/DDBJ databases">
        <title>Actinomadura rubteroloni sp. nov. and Actinomadura macrotermitis sp. nov., isolated from the gut of fungus growing-termite Macrotermes natalensis.</title>
        <authorList>
            <person name="Benndorf R."/>
            <person name="Martin K."/>
            <person name="Kuefner M."/>
            <person name="De Beer W."/>
            <person name="Kaster A.-K."/>
            <person name="Vollmers J."/>
            <person name="Poulsen M."/>
            <person name="Beemelmanns C."/>
        </authorList>
    </citation>
    <scope>NUCLEOTIDE SEQUENCE [LARGE SCALE GENOMIC DNA]</scope>
    <source>
        <strain evidence="2 3">RB68</strain>
    </source>
</reference>
<proteinExistence type="predicted"/>
<feature type="compositionally biased region" description="Pro residues" evidence="1">
    <location>
        <begin position="54"/>
        <end position="64"/>
    </location>
</feature>
<dbReference type="Proteomes" id="UP000487268">
    <property type="component" value="Unassembled WGS sequence"/>
</dbReference>